<evidence type="ECO:0000313" key="3">
    <source>
        <dbReference type="Proteomes" id="UP000009877"/>
    </source>
</evidence>
<dbReference type="Proteomes" id="UP000009877">
    <property type="component" value="Unassembled WGS sequence"/>
</dbReference>
<accession>M2XU92</accession>
<reference evidence="2 3" key="1">
    <citation type="journal article" date="2014" name="Genome Announc.">
        <title>Draft Genome Sequence of Kocuria palustris PEL.</title>
        <authorList>
            <person name="Sharma G."/>
            <person name="Khatri I."/>
            <person name="Subramanian S."/>
        </authorList>
    </citation>
    <scope>NUCLEOTIDE SEQUENCE [LARGE SCALE GENOMIC DNA]</scope>
    <source>
        <strain evidence="2 3">PEL</strain>
    </source>
</reference>
<feature type="transmembrane region" description="Helical" evidence="1">
    <location>
        <begin position="29"/>
        <end position="50"/>
    </location>
</feature>
<keyword evidence="3" id="KW-1185">Reference proteome</keyword>
<organism evidence="2 3">
    <name type="scientific">Kocuria palustris PEL</name>
    <dbReference type="NCBI Taxonomy" id="1236550"/>
    <lineage>
        <taxon>Bacteria</taxon>
        <taxon>Bacillati</taxon>
        <taxon>Actinomycetota</taxon>
        <taxon>Actinomycetes</taxon>
        <taxon>Micrococcales</taxon>
        <taxon>Micrococcaceae</taxon>
        <taxon>Kocuria</taxon>
    </lineage>
</organism>
<keyword evidence="1" id="KW-0812">Transmembrane</keyword>
<sequence>MHSTEQLAILEEDGLLIIPSNPRRTALRLLGGLMVSAVGALLCALAGRGLESVAQIFLRPGLWLGAVLVVLGCLAVRRALGIRRCGLQLILTDESLVFEHRPEGTWSTLHRLRWDEIVAFAPAHGSLPGAAGHVLYTLRPAAARRIDEQRAALDDPAHRPSWAERATRIESGRGAIPAQIGDGPTQLLETLRAAHRRFG</sequence>
<evidence type="ECO:0000256" key="1">
    <source>
        <dbReference type="SAM" id="Phobius"/>
    </source>
</evidence>
<feature type="transmembrane region" description="Helical" evidence="1">
    <location>
        <begin position="56"/>
        <end position="76"/>
    </location>
</feature>
<dbReference type="STRING" id="71999.KPaMU14_03220"/>
<evidence type="ECO:0000313" key="2">
    <source>
        <dbReference type="EMBL" id="EME36368.1"/>
    </source>
</evidence>
<protein>
    <submittedName>
        <fullName evidence="2">Uncharacterized protein</fullName>
    </submittedName>
</protein>
<gene>
    <name evidence="2" type="ORF">C884_00536</name>
</gene>
<dbReference type="RefSeq" id="WP_006214958.1">
    <property type="nucleotide sequence ID" value="NZ_ANHZ02000015.1"/>
</dbReference>
<proteinExistence type="predicted"/>
<dbReference type="EMBL" id="ANHZ02000015">
    <property type="protein sequence ID" value="EME36368.1"/>
    <property type="molecule type" value="Genomic_DNA"/>
</dbReference>
<dbReference type="AlphaFoldDB" id="M2XU92"/>
<comment type="caution">
    <text evidence="2">The sequence shown here is derived from an EMBL/GenBank/DDBJ whole genome shotgun (WGS) entry which is preliminary data.</text>
</comment>
<keyword evidence="1" id="KW-1133">Transmembrane helix</keyword>
<name>M2XU92_9MICC</name>
<keyword evidence="1" id="KW-0472">Membrane</keyword>